<protein>
    <submittedName>
        <fullName evidence="1">Uncharacterized protein</fullName>
    </submittedName>
</protein>
<keyword evidence="2" id="KW-1185">Reference proteome</keyword>
<evidence type="ECO:0000313" key="2">
    <source>
        <dbReference type="Proteomes" id="UP001066276"/>
    </source>
</evidence>
<comment type="caution">
    <text evidence="1">The sequence shown here is derived from an EMBL/GenBank/DDBJ whole genome shotgun (WGS) entry which is preliminary data.</text>
</comment>
<organism evidence="1 2">
    <name type="scientific">Pleurodeles waltl</name>
    <name type="common">Iberian ribbed newt</name>
    <dbReference type="NCBI Taxonomy" id="8319"/>
    <lineage>
        <taxon>Eukaryota</taxon>
        <taxon>Metazoa</taxon>
        <taxon>Chordata</taxon>
        <taxon>Craniata</taxon>
        <taxon>Vertebrata</taxon>
        <taxon>Euteleostomi</taxon>
        <taxon>Amphibia</taxon>
        <taxon>Batrachia</taxon>
        <taxon>Caudata</taxon>
        <taxon>Salamandroidea</taxon>
        <taxon>Salamandridae</taxon>
        <taxon>Pleurodelinae</taxon>
        <taxon>Pleurodeles</taxon>
    </lineage>
</organism>
<dbReference type="AlphaFoldDB" id="A0AAV7UL70"/>
<proteinExistence type="predicted"/>
<accession>A0AAV7UL70</accession>
<reference evidence="1" key="1">
    <citation type="journal article" date="2022" name="bioRxiv">
        <title>Sequencing and chromosome-scale assembly of the giantPleurodeles waltlgenome.</title>
        <authorList>
            <person name="Brown T."/>
            <person name="Elewa A."/>
            <person name="Iarovenko S."/>
            <person name="Subramanian E."/>
            <person name="Araus A.J."/>
            <person name="Petzold A."/>
            <person name="Susuki M."/>
            <person name="Suzuki K.-i.T."/>
            <person name="Hayashi T."/>
            <person name="Toyoda A."/>
            <person name="Oliveira C."/>
            <person name="Osipova E."/>
            <person name="Leigh N.D."/>
            <person name="Simon A."/>
            <person name="Yun M.H."/>
        </authorList>
    </citation>
    <scope>NUCLEOTIDE SEQUENCE</scope>
    <source>
        <strain evidence="1">20211129_DDA</strain>
        <tissue evidence="1">Liver</tissue>
    </source>
</reference>
<gene>
    <name evidence="1" type="ORF">NDU88_005867</name>
</gene>
<dbReference type="EMBL" id="JANPWB010000005">
    <property type="protein sequence ID" value="KAJ1189116.1"/>
    <property type="molecule type" value="Genomic_DNA"/>
</dbReference>
<sequence length="92" mass="10791">MSRPTMRTPLMLGTPIGARYSPQVLQMTFDLYTQYYHFFIRSDPQHFSYSCLLSERLDESWSVCAWVRVTSPEYSDWALERSGLHCCLGGWE</sequence>
<evidence type="ECO:0000313" key="1">
    <source>
        <dbReference type="EMBL" id="KAJ1189116.1"/>
    </source>
</evidence>
<name>A0AAV7UL70_PLEWA</name>
<dbReference type="Proteomes" id="UP001066276">
    <property type="component" value="Chromosome 3_1"/>
</dbReference>